<protein>
    <recommendedName>
        <fullName evidence="2">Fibrinogen C-terminal domain-containing protein</fullName>
    </recommendedName>
</protein>
<dbReference type="GO" id="GO:0005615">
    <property type="term" value="C:extracellular space"/>
    <property type="evidence" value="ECO:0007669"/>
    <property type="project" value="TreeGrafter"/>
</dbReference>
<dbReference type="PANTHER" id="PTHR19143">
    <property type="entry name" value="FIBRINOGEN/TENASCIN/ANGIOPOEITIN"/>
    <property type="match status" value="1"/>
</dbReference>
<dbReference type="Proteomes" id="UP000812440">
    <property type="component" value="Unassembled WGS sequence"/>
</dbReference>
<dbReference type="Pfam" id="PF00147">
    <property type="entry name" value="Fibrinogen_C"/>
    <property type="match status" value="1"/>
</dbReference>
<dbReference type="InterPro" id="IPR014716">
    <property type="entry name" value="Fibrinogen_a/b/g_C_1"/>
</dbReference>
<dbReference type="OrthoDB" id="9990035at2759"/>
<feature type="non-terminal residue" evidence="3">
    <location>
        <position position="234"/>
    </location>
</feature>
<evidence type="ECO:0000313" key="4">
    <source>
        <dbReference type="Proteomes" id="UP000812440"/>
    </source>
</evidence>
<dbReference type="CDD" id="cd00087">
    <property type="entry name" value="FReD"/>
    <property type="match status" value="1"/>
</dbReference>
<comment type="caution">
    <text evidence="3">The sequence shown here is derived from an EMBL/GenBank/DDBJ whole genome shotgun (WGS) entry which is preliminary data.</text>
</comment>
<dbReference type="SUPFAM" id="SSF56496">
    <property type="entry name" value="Fibrinogen C-terminal domain-like"/>
    <property type="match status" value="1"/>
</dbReference>
<reference evidence="3" key="1">
    <citation type="thesis" date="2020" institute="ProQuest LLC" country="789 East Eisenhower Parkway, Ann Arbor, MI, USA">
        <title>Comparative Genomics and Chromosome Evolution.</title>
        <authorList>
            <person name="Mudd A.B."/>
        </authorList>
    </citation>
    <scope>NUCLEOTIDE SEQUENCE</scope>
    <source>
        <strain evidence="3">Female2</strain>
        <tissue evidence="3">Blood</tissue>
    </source>
</reference>
<sequence>TCYPRDCHDVYEDGLTTDGVYLIYPSGPYSSPVSVYCDMSTKGGPWTVFQKRFNGSVDFYRGWQEYQSGFGEVDGEYWLGLRNVYLLTLTGQYRLRIDLEDFENHKRFVTYEEFSLSRFAVSPEKDGYKLNIDGFKEGDASTKIGDSMESHAGMAFTTFDRDMDLDHTRNCAQIYRGAFWHKFCHSANLNGKYLKGTTTEYATGIVWKTWKGFYYSLKRSEMKMARQTSPPLTE</sequence>
<dbReference type="Gene3D" id="3.90.215.10">
    <property type="entry name" value="Gamma Fibrinogen, chain A, domain 1"/>
    <property type="match status" value="1"/>
</dbReference>
<name>A0A8T2IFV4_9PIPI</name>
<evidence type="ECO:0000313" key="3">
    <source>
        <dbReference type="EMBL" id="KAG8431835.1"/>
    </source>
</evidence>
<keyword evidence="4" id="KW-1185">Reference proteome</keyword>
<evidence type="ECO:0000256" key="1">
    <source>
        <dbReference type="ARBA" id="ARBA00023157"/>
    </source>
</evidence>
<dbReference type="NCBIfam" id="NF040941">
    <property type="entry name" value="GGGWT_bact"/>
    <property type="match status" value="1"/>
</dbReference>
<dbReference type="FunFam" id="3.90.215.10:FF:000001">
    <property type="entry name" value="Tenascin isoform 1"/>
    <property type="match status" value="1"/>
</dbReference>
<dbReference type="PANTHER" id="PTHR19143:SF225">
    <property type="entry name" value="MICROFIBRIL-ASSOCIATED GLYCOPROTEIN 4"/>
    <property type="match status" value="1"/>
</dbReference>
<dbReference type="GO" id="GO:0048251">
    <property type="term" value="P:elastic fiber assembly"/>
    <property type="evidence" value="ECO:0007669"/>
    <property type="project" value="TreeGrafter"/>
</dbReference>
<evidence type="ECO:0000259" key="2">
    <source>
        <dbReference type="PROSITE" id="PS51406"/>
    </source>
</evidence>
<dbReference type="PROSITE" id="PS51406">
    <property type="entry name" value="FIBRINOGEN_C_2"/>
    <property type="match status" value="1"/>
</dbReference>
<dbReference type="EMBL" id="JAACNH010000062">
    <property type="protein sequence ID" value="KAG8431835.1"/>
    <property type="molecule type" value="Genomic_DNA"/>
</dbReference>
<accession>A0A8T2IFV4</accession>
<dbReference type="InterPro" id="IPR002181">
    <property type="entry name" value="Fibrinogen_a/b/g_C_dom"/>
</dbReference>
<gene>
    <name evidence="3" type="ORF">GDO86_019809</name>
</gene>
<dbReference type="AlphaFoldDB" id="A0A8T2IFV4"/>
<proteinExistence type="predicted"/>
<dbReference type="InterPro" id="IPR036056">
    <property type="entry name" value="Fibrinogen-like_C"/>
</dbReference>
<dbReference type="InterPro" id="IPR050373">
    <property type="entry name" value="Fibrinogen_C-term_domain"/>
</dbReference>
<keyword evidence="1" id="KW-1015">Disulfide bond</keyword>
<organism evidence="3 4">
    <name type="scientific">Hymenochirus boettgeri</name>
    <name type="common">Congo dwarf clawed frog</name>
    <dbReference type="NCBI Taxonomy" id="247094"/>
    <lineage>
        <taxon>Eukaryota</taxon>
        <taxon>Metazoa</taxon>
        <taxon>Chordata</taxon>
        <taxon>Craniata</taxon>
        <taxon>Vertebrata</taxon>
        <taxon>Euteleostomi</taxon>
        <taxon>Amphibia</taxon>
        <taxon>Batrachia</taxon>
        <taxon>Anura</taxon>
        <taxon>Pipoidea</taxon>
        <taxon>Pipidae</taxon>
        <taxon>Pipinae</taxon>
        <taxon>Hymenochirus</taxon>
    </lineage>
</organism>
<feature type="domain" description="Fibrinogen C-terminal" evidence="2">
    <location>
        <begin position="1"/>
        <end position="228"/>
    </location>
</feature>
<dbReference type="SMART" id="SM00186">
    <property type="entry name" value="FBG"/>
    <property type="match status" value="1"/>
</dbReference>